<organism evidence="9 10">
    <name type="scientific">Vulcaniibacterium thermophilum</name>
    <dbReference type="NCBI Taxonomy" id="1169913"/>
    <lineage>
        <taxon>Bacteria</taxon>
        <taxon>Pseudomonadati</taxon>
        <taxon>Pseudomonadota</taxon>
        <taxon>Gammaproteobacteria</taxon>
        <taxon>Lysobacterales</taxon>
        <taxon>Lysobacteraceae</taxon>
        <taxon>Vulcaniibacterium</taxon>
    </lineage>
</organism>
<evidence type="ECO:0000313" key="9">
    <source>
        <dbReference type="EMBL" id="GHE38007.1"/>
    </source>
</evidence>
<dbReference type="EMBL" id="BNCF01000011">
    <property type="protein sequence ID" value="GHE38007.1"/>
    <property type="molecule type" value="Genomic_DNA"/>
</dbReference>
<gene>
    <name evidence="9" type="primary">comA</name>
    <name evidence="9" type="ORF">GCM10007167_20240</name>
</gene>
<comment type="caution">
    <text evidence="9">The sequence shown here is derived from an EMBL/GenBank/DDBJ whole genome shotgun (WGS) entry which is preliminary data.</text>
</comment>
<dbReference type="AlphaFoldDB" id="A0A919DFG9"/>
<reference evidence="9" key="2">
    <citation type="submission" date="2020-09" db="EMBL/GenBank/DDBJ databases">
        <authorList>
            <person name="Sun Q."/>
            <person name="Kim S."/>
        </authorList>
    </citation>
    <scope>NUCLEOTIDE SEQUENCE</scope>
    <source>
        <strain evidence="9">KCTC 32020</strain>
    </source>
</reference>
<feature type="transmembrane region" description="Helical" evidence="7">
    <location>
        <begin position="377"/>
        <end position="396"/>
    </location>
</feature>
<dbReference type="InterPro" id="IPR001279">
    <property type="entry name" value="Metallo-B-lactamas"/>
</dbReference>
<dbReference type="InterPro" id="IPR052159">
    <property type="entry name" value="Competence_DNA_uptake"/>
</dbReference>
<dbReference type="SMART" id="SM00849">
    <property type="entry name" value="Lactamase_B"/>
    <property type="match status" value="1"/>
</dbReference>
<dbReference type="SUPFAM" id="SSF56281">
    <property type="entry name" value="Metallo-hydrolase/oxidoreductase"/>
    <property type="match status" value="1"/>
</dbReference>
<dbReference type="PANTHER" id="PTHR30619:SF1">
    <property type="entry name" value="RECOMBINATION PROTEIN 2"/>
    <property type="match status" value="1"/>
</dbReference>
<feature type="transmembrane region" description="Helical" evidence="7">
    <location>
        <begin position="247"/>
        <end position="272"/>
    </location>
</feature>
<evidence type="ECO:0000259" key="8">
    <source>
        <dbReference type="SMART" id="SM00849"/>
    </source>
</evidence>
<keyword evidence="10" id="KW-1185">Reference proteome</keyword>
<reference evidence="9" key="1">
    <citation type="journal article" date="2014" name="Int. J. Syst. Evol. Microbiol.">
        <title>Complete genome sequence of Corynebacterium casei LMG S-19264T (=DSM 44701T), isolated from a smear-ripened cheese.</title>
        <authorList>
            <consortium name="US DOE Joint Genome Institute (JGI-PGF)"/>
            <person name="Walter F."/>
            <person name="Albersmeier A."/>
            <person name="Kalinowski J."/>
            <person name="Ruckert C."/>
        </authorList>
    </citation>
    <scope>NUCLEOTIDE SEQUENCE</scope>
    <source>
        <strain evidence="9">KCTC 32020</strain>
    </source>
</reference>
<dbReference type="GO" id="GO:0005886">
    <property type="term" value="C:plasma membrane"/>
    <property type="evidence" value="ECO:0007669"/>
    <property type="project" value="UniProtKB-SubCell"/>
</dbReference>
<feature type="region of interest" description="Disordered" evidence="6">
    <location>
        <begin position="755"/>
        <end position="782"/>
    </location>
</feature>
<dbReference type="Pfam" id="PF03772">
    <property type="entry name" value="Competence"/>
    <property type="match status" value="1"/>
</dbReference>
<dbReference type="Proteomes" id="UP000636453">
    <property type="component" value="Unassembled WGS sequence"/>
</dbReference>
<feature type="transmembrane region" description="Helical" evidence="7">
    <location>
        <begin position="284"/>
        <end position="305"/>
    </location>
</feature>
<dbReference type="InterPro" id="IPR025405">
    <property type="entry name" value="DUF4131"/>
</dbReference>
<evidence type="ECO:0000256" key="2">
    <source>
        <dbReference type="ARBA" id="ARBA00022475"/>
    </source>
</evidence>
<feature type="transmembrane region" description="Helical" evidence="7">
    <location>
        <begin position="31"/>
        <end position="49"/>
    </location>
</feature>
<dbReference type="GO" id="GO:0030420">
    <property type="term" value="P:establishment of competence for transformation"/>
    <property type="evidence" value="ECO:0007669"/>
    <property type="project" value="InterPro"/>
</dbReference>
<accession>A0A919DFG9</accession>
<feature type="compositionally biased region" description="Basic and acidic residues" evidence="6">
    <location>
        <begin position="764"/>
        <end position="773"/>
    </location>
</feature>
<dbReference type="OrthoDB" id="9761531at2"/>
<protein>
    <submittedName>
        <fullName evidence="9">DNA internalization-related competence protein ComEC/Rec2</fullName>
    </submittedName>
</protein>
<feature type="transmembrane region" description="Helical" evidence="7">
    <location>
        <begin position="408"/>
        <end position="428"/>
    </location>
</feature>
<dbReference type="CDD" id="cd07731">
    <property type="entry name" value="ComA-like_MBL-fold"/>
    <property type="match status" value="1"/>
</dbReference>
<dbReference type="Pfam" id="PF13567">
    <property type="entry name" value="DUF4131"/>
    <property type="match status" value="1"/>
</dbReference>
<dbReference type="RefSeq" id="WP_146471912.1">
    <property type="nucleotide sequence ID" value="NZ_BNCF01000011.1"/>
</dbReference>
<comment type="subcellular location">
    <subcellularLocation>
        <location evidence="1">Cell membrane</location>
        <topology evidence="1">Multi-pass membrane protein</topology>
    </subcellularLocation>
</comment>
<dbReference type="PANTHER" id="PTHR30619">
    <property type="entry name" value="DNA INTERNALIZATION/COMPETENCE PROTEIN COMEC/REC2"/>
    <property type="match status" value="1"/>
</dbReference>
<keyword evidence="3 7" id="KW-0812">Transmembrane</keyword>
<evidence type="ECO:0000256" key="1">
    <source>
        <dbReference type="ARBA" id="ARBA00004651"/>
    </source>
</evidence>
<sequence length="782" mass="83147">MQGAAGTPLIGPATAAALLAGTTACMLLPRLPPPWMALLALAVAIALLRRHGAPRVAGALLLGLGWAALHGAHALSQQLPHDWERRELALRGTVVELPVREARRVRFVFEVDDADDQPPPLRGRVLRLSWYDGHDGPAPAVRAGERWTLHARVRAPRGLRNPGGVDSEKHAAAQRIAATGYVRRPDRARRLQPAQGLQGWRDAMSARIDAALPEGRGRFVQALALGDTRALADEDWDVLRANGLTHLIAISGFHVGLVAGLFALAVRGVWWAWPALGRRLRRPIAAAVGAACGALSYAAVAGFALPTVRTLLMIAVVAAARLARRAVPASQTLALAAIAVLLADPLAVLGAGFWLSFLGVAWLLWCLPGVQSPVRGFLSAQGVATLGLLPLTAMLFGQASLAGPFANLVAVPWWSLVVVPLSLLGLGLESIHAGLGAWAWQAAVGCFELSWPLFERLAASPLSVWWLPEPRAFALPLAMLAAFWWLLPRGTPGKVLATLLWLPLLWPDRRLPAQGEFDVVAIDVGQGLSVLVRTAGHTLLYDMGPAVEDGFDAGERAVVPALRGLGVRRLDLAMVSHADNDHAGGWPAVRRAFAAPAVSAPDGAGIDAARPCRAGDAWTWDGVRFRVLHPPASFPYLRNESSCVLRIDGRHGSALLTGDIGDVVERTLVRAGAPLRADVALVPHHGSAGSSDPAFVAAVRPRLALLSTGFGNRFRHPRPDVVARWRATGAATWDTAREGAVRVRVGADGVAATGERRHAPRWWDAARRADRPDGAAPTSPES</sequence>
<evidence type="ECO:0000256" key="5">
    <source>
        <dbReference type="ARBA" id="ARBA00023136"/>
    </source>
</evidence>
<dbReference type="NCBIfam" id="TIGR00360">
    <property type="entry name" value="ComEC_N-term"/>
    <property type="match status" value="1"/>
</dbReference>
<dbReference type="InterPro" id="IPR035681">
    <property type="entry name" value="ComA-like_MBL"/>
</dbReference>
<dbReference type="InterPro" id="IPR036866">
    <property type="entry name" value="RibonucZ/Hydroxyglut_hydro"/>
</dbReference>
<dbReference type="InterPro" id="IPR004477">
    <property type="entry name" value="ComEC_N"/>
</dbReference>
<evidence type="ECO:0000256" key="7">
    <source>
        <dbReference type="SAM" id="Phobius"/>
    </source>
</evidence>
<keyword evidence="5 7" id="KW-0472">Membrane</keyword>
<dbReference type="Gene3D" id="3.60.15.10">
    <property type="entry name" value="Ribonuclease Z/Hydroxyacylglutathione hydrolase-like"/>
    <property type="match status" value="1"/>
</dbReference>
<evidence type="ECO:0000256" key="3">
    <source>
        <dbReference type="ARBA" id="ARBA00022692"/>
    </source>
</evidence>
<keyword evidence="4 7" id="KW-1133">Transmembrane helix</keyword>
<dbReference type="InterPro" id="IPR004797">
    <property type="entry name" value="Competence_ComEC/Rec2"/>
</dbReference>
<evidence type="ECO:0000313" key="10">
    <source>
        <dbReference type="Proteomes" id="UP000636453"/>
    </source>
</evidence>
<evidence type="ECO:0000256" key="6">
    <source>
        <dbReference type="SAM" id="MobiDB-lite"/>
    </source>
</evidence>
<dbReference type="Pfam" id="PF00753">
    <property type="entry name" value="Lactamase_B"/>
    <property type="match status" value="1"/>
</dbReference>
<feature type="transmembrane region" description="Helical" evidence="7">
    <location>
        <begin position="334"/>
        <end position="365"/>
    </location>
</feature>
<proteinExistence type="predicted"/>
<keyword evidence="2" id="KW-1003">Cell membrane</keyword>
<evidence type="ECO:0000256" key="4">
    <source>
        <dbReference type="ARBA" id="ARBA00022989"/>
    </source>
</evidence>
<name>A0A919DFG9_9GAMM</name>
<feature type="domain" description="Metallo-beta-lactamase" evidence="8">
    <location>
        <begin position="526"/>
        <end position="710"/>
    </location>
</feature>
<dbReference type="NCBIfam" id="TIGR00361">
    <property type="entry name" value="ComEC_Rec2"/>
    <property type="match status" value="1"/>
</dbReference>